<sequence length="233" mass="24563">MTVRWRLPLSALRAQTLRVLGAGVFVALGVYIQGLEGAAIPAPTQATVEVVVLAQDLPRHAPLSADKFRVRALVAEVLPADSVTPADFTGLAGRVARTALRAGQVLTLGDAVIAPKPTPRQRLGAHVRVPSTQVQGIERIQVPVQRDLYGPGITLYGAWIEALDGDYRISVAAEHAPTLAQIARQGSLAVECAAPSCRPSPTPAPEVAPPVIRSAPLPPPLRVSYGLFPSEQP</sequence>
<reference evidence="3 4" key="1">
    <citation type="submission" date="2019-11" db="EMBL/GenBank/DDBJ databases">
        <authorList>
            <person name="Khan S.A."/>
            <person name="Jeon C.O."/>
            <person name="Chun B.H."/>
        </authorList>
    </citation>
    <scope>NUCLEOTIDE SEQUENCE [LARGE SCALE GENOMIC DNA]</scope>
    <source>
        <strain evidence="3 4">IMCC 1097</strain>
    </source>
</reference>
<feature type="region of interest" description="Disordered" evidence="1">
    <location>
        <begin position="196"/>
        <end position="220"/>
    </location>
</feature>
<dbReference type="SMART" id="SM00858">
    <property type="entry name" value="SAF"/>
    <property type="match status" value="1"/>
</dbReference>
<dbReference type="EMBL" id="CP045871">
    <property type="protein sequence ID" value="QGG80516.1"/>
    <property type="molecule type" value="Genomic_DNA"/>
</dbReference>
<name>A0A5Q2QEQ6_9GAMM</name>
<accession>A0A5Q2QEQ6</accession>
<evidence type="ECO:0000313" key="3">
    <source>
        <dbReference type="EMBL" id="QGG80516.1"/>
    </source>
</evidence>
<keyword evidence="4" id="KW-1185">Reference proteome</keyword>
<proteinExistence type="predicted"/>
<gene>
    <name evidence="3" type="ORF">GH975_08010</name>
</gene>
<dbReference type="Pfam" id="PF08666">
    <property type="entry name" value="SAF"/>
    <property type="match status" value="1"/>
</dbReference>
<evidence type="ECO:0000259" key="2">
    <source>
        <dbReference type="SMART" id="SM00858"/>
    </source>
</evidence>
<feature type="compositionally biased region" description="Pro residues" evidence="1">
    <location>
        <begin position="198"/>
        <end position="208"/>
    </location>
</feature>
<dbReference type="Proteomes" id="UP000388235">
    <property type="component" value="Chromosome"/>
</dbReference>
<dbReference type="InterPro" id="IPR013974">
    <property type="entry name" value="SAF"/>
</dbReference>
<evidence type="ECO:0000313" key="4">
    <source>
        <dbReference type="Proteomes" id="UP000388235"/>
    </source>
</evidence>
<dbReference type="AlphaFoldDB" id="A0A5Q2QEQ6"/>
<dbReference type="KEGG" id="llp:GH975_08010"/>
<dbReference type="CDD" id="cd11614">
    <property type="entry name" value="SAF_CpaB_FlgA_like"/>
    <property type="match status" value="1"/>
</dbReference>
<evidence type="ECO:0000256" key="1">
    <source>
        <dbReference type="SAM" id="MobiDB-lite"/>
    </source>
</evidence>
<protein>
    <recommendedName>
        <fullName evidence="2">SAF domain-containing protein</fullName>
    </recommendedName>
</protein>
<organism evidence="3 4">
    <name type="scientific">Litorivicinus lipolyticus</name>
    <dbReference type="NCBI Taxonomy" id="418701"/>
    <lineage>
        <taxon>Bacteria</taxon>
        <taxon>Pseudomonadati</taxon>
        <taxon>Pseudomonadota</taxon>
        <taxon>Gammaproteobacteria</taxon>
        <taxon>Oceanospirillales</taxon>
        <taxon>Litorivicinaceae</taxon>
        <taxon>Litorivicinus</taxon>
    </lineage>
</organism>
<feature type="domain" description="SAF" evidence="2">
    <location>
        <begin position="48"/>
        <end position="112"/>
    </location>
</feature>
<dbReference type="RefSeq" id="WP_153714020.1">
    <property type="nucleotide sequence ID" value="NZ_CP045871.1"/>
</dbReference>